<dbReference type="PANTHER" id="PTHR23308">
    <property type="entry name" value="NUCLEAR INHIBITOR OF PROTEIN PHOSPHATASE-1"/>
    <property type="match status" value="1"/>
</dbReference>
<protein>
    <submittedName>
        <fullName evidence="3">FHA domain-containing protein</fullName>
    </submittedName>
</protein>
<keyword evidence="1" id="KW-0812">Transmembrane</keyword>
<dbReference type="InterPro" id="IPR050923">
    <property type="entry name" value="Cell_Proc_Reg/RNA_Proc"/>
</dbReference>
<dbReference type="RefSeq" id="WP_250857317.1">
    <property type="nucleotide sequence ID" value="NZ_JAGSOJ010000001.1"/>
</dbReference>
<dbReference type="Proteomes" id="UP001056429">
    <property type="component" value="Unassembled WGS sequence"/>
</dbReference>
<evidence type="ECO:0000313" key="4">
    <source>
        <dbReference type="Proteomes" id="UP001056429"/>
    </source>
</evidence>
<reference evidence="3" key="2">
    <citation type="submission" date="2021-04" db="EMBL/GenBank/DDBJ databases">
        <authorList>
            <person name="Dong X."/>
        </authorList>
    </citation>
    <scope>NUCLEOTIDE SEQUENCE</scope>
    <source>
        <strain evidence="3">ZWT</strain>
    </source>
</reference>
<reference evidence="3" key="1">
    <citation type="journal article" date="2021" name="mSystems">
        <title>Bacteria and Archaea Synergistically Convert Glycine Betaine to Biogenic Methane in the Formosa Cold Seep of the South China Sea.</title>
        <authorList>
            <person name="Li L."/>
            <person name="Zhang W."/>
            <person name="Zhang S."/>
            <person name="Song L."/>
            <person name="Sun Q."/>
            <person name="Zhang H."/>
            <person name="Xiang H."/>
            <person name="Dong X."/>
        </authorList>
    </citation>
    <scope>NUCLEOTIDE SEQUENCE</scope>
    <source>
        <strain evidence="3">ZWT</strain>
    </source>
</reference>
<dbReference type="SMART" id="SM00240">
    <property type="entry name" value="FHA"/>
    <property type="match status" value="1"/>
</dbReference>
<dbReference type="AlphaFoldDB" id="A0A9J6NVG2"/>
<feature type="domain" description="FHA" evidence="2">
    <location>
        <begin position="72"/>
        <end position="121"/>
    </location>
</feature>
<dbReference type="SUPFAM" id="SSF49879">
    <property type="entry name" value="SMAD/FHA domain"/>
    <property type="match status" value="1"/>
</dbReference>
<keyword evidence="4" id="KW-1185">Reference proteome</keyword>
<dbReference type="InterPro" id="IPR000253">
    <property type="entry name" value="FHA_dom"/>
</dbReference>
<keyword evidence="1" id="KW-1133">Transmembrane helix</keyword>
<gene>
    <name evidence="3" type="ORF">KDK92_01775</name>
</gene>
<dbReference type="Gene3D" id="2.60.200.20">
    <property type="match status" value="1"/>
</dbReference>
<dbReference type="EMBL" id="JAGSOJ010000001">
    <property type="protein sequence ID" value="MCM1988450.1"/>
    <property type="molecule type" value="Genomic_DNA"/>
</dbReference>
<evidence type="ECO:0000259" key="2">
    <source>
        <dbReference type="PROSITE" id="PS50006"/>
    </source>
</evidence>
<name>A0A9J6NVG2_9CLOT</name>
<sequence length="144" mass="16175">MLLSKLSLIFKLLIIVFIYGIIYYALKVMYKDINKNEKKSIQQGNTIGLEVLEPGNNTNLKCGSLIPVVQKLSIGRDKKNMVQLEEKFVSGRHAVIKLVGDGYYIEDLNSTNGTILNNEKIAEKVWLNSGDLIKVGTSVFRVIE</sequence>
<evidence type="ECO:0000313" key="3">
    <source>
        <dbReference type="EMBL" id="MCM1988450.1"/>
    </source>
</evidence>
<dbReference type="CDD" id="cd00060">
    <property type="entry name" value="FHA"/>
    <property type="match status" value="1"/>
</dbReference>
<keyword evidence="1" id="KW-0472">Membrane</keyword>
<dbReference type="Pfam" id="PF00498">
    <property type="entry name" value="FHA"/>
    <property type="match status" value="1"/>
</dbReference>
<accession>A0A9J6NVG2</accession>
<evidence type="ECO:0000256" key="1">
    <source>
        <dbReference type="SAM" id="Phobius"/>
    </source>
</evidence>
<organism evidence="3 4">
    <name type="scientific">Oceanirhabdus seepicola</name>
    <dbReference type="NCBI Taxonomy" id="2828781"/>
    <lineage>
        <taxon>Bacteria</taxon>
        <taxon>Bacillati</taxon>
        <taxon>Bacillota</taxon>
        <taxon>Clostridia</taxon>
        <taxon>Eubacteriales</taxon>
        <taxon>Clostridiaceae</taxon>
        <taxon>Oceanirhabdus</taxon>
    </lineage>
</organism>
<comment type="caution">
    <text evidence="3">The sequence shown here is derived from an EMBL/GenBank/DDBJ whole genome shotgun (WGS) entry which is preliminary data.</text>
</comment>
<proteinExistence type="predicted"/>
<feature type="transmembrane region" description="Helical" evidence="1">
    <location>
        <begin position="6"/>
        <end position="26"/>
    </location>
</feature>
<dbReference type="InterPro" id="IPR008984">
    <property type="entry name" value="SMAD_FHA_dom_sf"/>
</dbReference>
<dbReference type="PROSITE" id="PS50006">
    <property type="entry name" value="FHA_DOMAIN"/>
    <property type="match status" value="1"/>
</dbReference>